<evidence type="ECO:0000313" key="6">
    <source>
        <dbReference type="EMBL" id="PFX33312.1"/>
    </source>
</evidence>
<dbReference type="InterPro" id="IPR008628">
    <property type="entry name" value="GPP34-like"/>
</dbReference>
<organism evidence="6 7">
    <name type="scientific">Stylophora pistillata</name>
    <name type="common">Smooth cauliflower coral</name>
    <dbReference type="NCBI Taxonomy" id="50429"/>
    <lineage>
        <taxon>Eukaryota</taxon>
        <taxon>Metazoa</taxon>
        <taxon>Cnidaria</taxon>
        <taxon>Anthozoa</taxon>
        <taxon>Hexacorallia</taxon>
        <taxon>Scleractinia</taxon>
        <taxon>Astrocoeniina</taxon>
        <taxon>Pocilloporidae</taxon>
        <taxon>Stylophora</taxon>
    </lineage>
</organism>
<comment type="similarity">
    <text evidence="2">Belongs to the GOLPH3/VPS74 family.</text>
</comment>
<dbReference type="EMBL" id="LSMT01000013">
    <property type="protein sequence ID" value="PFX33312.1"/>
    <property type="molecule type" value="Genomic_DNA"/>
</dbReference>
<gene>
    <name evidence="6" type="ORF">AWC38_SpisGene1807</name>
</gene>
<reference evidence="7" key="1">
    <citation type="journal article" date="2017" name="bioRxiv">
        <title>Comparative analysis of the genomes of Stylophora pistillata and Acropora digitifera provides evidence for extensive differences between species of corals.</title>
        <authorList>
            <person name="Voolstra C.R."/>
            <person name="Li Y."/>
            <person name="Liew Y.J."/>
            <person name="Baumgarten S."/>
            <person name="Zoccola D."/>
            <person name="Flot J.-F."/>
            <person name="Tambutte S."/>
            <person name="Allemand D."/>
            <person name="Aranda M."/>
        </authorList>
    </citation>
    <scope>NUCLEOTIDE SEQUENCE [LARGE SCALE GENOMIC DNA]</scope>
</reference>
<evidence type="ECO:0000256" key="3">
    <source>
        <dbReference type="ARBA" id="ARBA00023034"/>
    </source>
</evidence>
<dbReference type="InterPro" id="IPR038261">
    <property type="entry name" value="GPP34-like_sf"/>
</dbReference>
<dbReference type="AlphaFoldDB" id="A0A2B4SXK4"/>
<dbReference type="OrthoDB" id="5952849at2759"/>
<keyword evidence="4" id="KW-0446">Lipid-binding</keyword>
<keyword evidence="7" id="KW-1185">Reference proteome</keyword>
<keyword evidence="3" id="KW-0333">Golgi apparatus</keyword>
<proteinExistence type="inferred from homology"/>
<evidence type="ECO:0000256" key="1">
    <source>
        <dbReference type="ARBA" id="ARBA00004255"/>
    </source>
</evidence>
<dbReference type="Pfam" id="PF05719">
    <property type="entry name" value="GPP34"/>
    <property type="match status" value="1"/>
</dbReference>
<dbReference type="GO" id="GO:0070273">
    <property type="term" value="F:phosphatidylinositol-4-phosphate binding"/>
    <property type="evidence" value="ECO:0007669"/>
    <property type="project" value="InterPro"/>
</dbReference>
<comment type="caution">
    <text evidence="6">The sequence shown here is derived from an EMBL/GenBank/DDBJ whole genome shotgun (WGS) entry which is preliminary data.</text>
</comment>
<evidence type="ECO:0000313" key="7">
    <source>
        <dbReference type="Proteomes" id="UP000225706"/>
    </source>
</evidence>
<protein>
    <submittedName>
        <fullName evidence="6">Uncharacterized protein</fullName>
    </submittedName>
</protein>
<dbReference type="Proteomes" id="UP000225706">
    <property type="component" value="Unassembled WGS sequence"/>
</dbReference>
<name>A0A2B4SXK4_STYPI</name>
<dbReference type="Gene3D" id="1.10.3630.10">
    <property type="entry name" value="yeast vps74-n-term truncation variant domain like"/>
    <property type="match status" value="1"/>
</dbReference>
<evidence type="ECO:0000256" key="5">
    <source>
        <dbReference type="ARBA" id="ARBA00023136"/>
    </source>
</evidence>
<keyword evidence="5" id="KW-0472">Membrane</keyword>
<dbReference type="GO" id="GO:0000139">
    <property type="term" value="C:Golgi membrane"/>
    <property type="evidence" value="ECO:0007669"/>
    <property type="project" value="UniProtKB-SubCell"/>
</dbReference>
<evidence type="ECO:0000256" key="4">
    <source>
        <dbReference type="ARBA" id="ARBA00023121"/>
    </source>
</evidence>
<comment type="subcellular location">
    <subcellularLocation>
        <location evidence="1">Golgi apparatus membrane</location>
        <topology evidence="1">Peripheral membrane protein</topology>
        <orientation evidence="1">Cytoplasmic side</orientation>
    </subcellularLocation>
</comment>
<sequence>MASEDASEWMVAAKLGEVLASDRFDKGSILQRDLGLSQAFCLLWQNENTGDVAGRLRPNALTASATAAVLLDLYVLDKIDFDKDIKHWMDKTRQVITVKVKDVTITGTYLDQALFLDIVKHHEAAKGKPRTVVEWIIHGSYERKNSATIVLDSLVLHGILKRESKLFGRRYPIVNANPKQKLVSDIRQTVLLNQPVDGFIWTLLKLIYEADCCTGKKMPLLGMYFAVDELQMIKENTKILVTVNMQSEQVANEDGDCSQSFELEVIG</sequence>
<evidence type="ECO:0000256" key="2">
    <source>
        <dbReference type="ARBA" id="ARBA00007284"/>
    </source>
</evidence>
<accession>A0A2B4SXK4</accession>